<keyword evidence="2" id="KW-1185">Reference proteome</keyword>
<name>A0A3B3V7E9_9TELE</name>
<reference evidence="1" key="1">
    <citation type="submission" date="2025-08" db="UniProtKB">
        <authorList>
            <consortium name="Ensembl"/>
        </authorList>
    </citation>
    <scope>IDENTIFICATION</scope>
</reference>
<sequence>MMIMRLAKMVKTKPVINFQVINEGLCLPVVTITIRKCLKVPLWKKQQWLKRFQFAKEHTDLAKDNILWIKTTVVLLSLEAAEMLSDNL</sequence>
<dbReference type="Ensembl" id="ENSPLAT00000012244.1">
    <property type="protein sequence ID" value="ENSPLAP00000020943.1"/>
    <property type="gene ID" value="ENSPLAG00000004303.1"/>
</dbReference>
<evidence type="ECO:0008006" key="3">
    <source>
        <dbReference type="Google" id="ProtNLM"/>
    </source>
</evidence>
<accession>A0A3B3V7E9</accession>
<protein>
    <recommendedName>
        <fullName evidence="3">Transposase Tc1-like domain-containing protein</fullName>
    </recommendedName>
</protein>
<dbReference type="Proteomes" id="UP000261500">
    <property type="component" value="Unplaced"/>
</dbReference>
<reference evidence="1" key="2">
    <citation type="submission" date="2025-09" db="UniProtKB">
        <authorList>
            <consortium name="Ensembl"/>
        </authorList>
    </citation>
    <scope>IDENTIFICATION</scope>
</reference>
<dbReference type="AlphaFoldDB" id="A0A3B3V7E9"/>
<organism evidence="1 2">
    <name type="scientific">Poecilia latipinna</name>
    <name type="common">sailfin molly</name>
    <dbReference type="NCBI Taxonomy" id="48699"/>
    <lineage>
        <taxon>Eukaryota</taxon>
        <taxon>Metazoa</taxon>
        <taxon>Chordata</taxon>
        <taxon>Craniata</taxon>
        <taxon>Vertebrata</taxon>
        <taxon>Euteleostomi</taxon>
        <taxon>Actinopterygii</taxon>
        <taxon>Neopterygii</taxon>
        <taxon>Teleostei</taxon>
        <taxon>Neoteleostei</taxon>
        <taxon>Acanthomorphata</taxon>
        <taxon>Ovalentaria</taxon>
        <taxon>Atherinomorphae</taxon>
        <taxon>Cyprinodontiformes</taxon>
        <taxon>Poeciliidae</taxon>
        <taxon>Poeciliinae</taxon>
        <taxon>Poecilia</taxon>
    </lineage>
</organism>
<proteinExistence type="predicted"/>
<evidence type="ECO:0000313" key="2">
    <source>
        <dbReference type="Proteomes" id="UP000261500"/>
    </source>
</evidence>
<evidence type="ECO:0000313" key="1">
    <source>
        <dbReference type="Ensembl" id="ENSPLAP00000020943.1"/>
    </source>
</evidence>